<reference evidence="4" key="1">
    <citation type="submission" date="2017-05" db="EMBL/GenBank/DDBJ databases">
        <title>The Genome Sequence of Enterococcus sp. 9E7_DIV0242.</title>
        <authorList>
            <consortium name="The Broad Institute Genomics Platform"/>
            <consortium name="The Broad Institute Genomic Center for Infectious Diseases"/>
            <person name="Earl A."/>
            <person name="Manson A."/>
            <person name="Schwartman J."/>
            <person name="Gilmore M."/>
            <person name="Abouelleil A."/>
            <person name="Cao P."/>
            <person name="Chapman S."/>
            <person name="Cusick C."/>
            <person name="Shea T."/>
            <person name="Young S."/>
            <person name="Neafsey D."/>
            <person name="Nusbaum C."/>
            <person name="Birren B."/>
        </authorList>
    </citation>
    <scope>NUCLEOTIDE SEQUENCE [LARGE SCALE GENOMIC DNA]</scope>
    <source>
        <strain evidence="4">9E7_DIV0242</strain>
    </source>
</reference>
<evidence type="ECO:0000259" key="3">
    <source>
        <dbReference type="PROSITE" id="PS51186"/>
    </source>
</evidence>
<proteinExistence type="predicted"/>
<dbReference type="InterPro" id="IPR050832">
    <property type="entry name" value="Bact_Acetyltransf"/>
</dbReference>
<dbReference type="CDD" id="cd04301">
    <property type="entry name" value="NAT_SF"/>
    <property type="match status" value="1"/>
</dbReference>
<dbReference type="InterPro" id="IPR016181">
    <property type="entry name" value="Acyl_CoA_acyltransferase"/>
</dbReference>
<dbReference type="GO" id="GO:0016747">
    <property type="term" value="F:acyltransferase activity, transferring groups other than amino-acyl groups"/>
    <property type="evidence" value="ECO:0007669"/>
    <property type="project" value="InterPro"/>
</dbReference>
<evidence type="ECO:0000256" key="1">
    <source>
        <dbReference type="ARBA" id="ARBA00022679"/>
    </source>
</evidence>
<dbReference type="RefSeq" id="WP_170924919.1">
    <property type="nucleotide sequence ID" value="NZ_CP147247.1"/>
</dbReference>
<dbReference type="Proteomes" id="UP000195141">
    <property type="component" value="Chromosome"/>
</dbReference>
<dbReference type="EMBL" id="CP147247">
    <property type="protein sequence ID" value="WYJ88645.1"/>
    <property type="molecule type" value="Genomic_DNA"/>
</dbReference>
<dbReference type="InterPro" id="IPR000182">
    <property type="entry name" value="GNAT_dom"/>
</dbReference>
<dbReference type="SUPFAM" id="SSF55729">
    <property type="entry name" value="Acyl-CoA N-acyltransferases (Nat)"/>
    <property type="match status" value="1"/>
</dbReference>
<dbReference type="EMBL" id="NGMM01000028">
    <property type="protein sequence ID" value="OTP06699.1"/>
    <property type="molecule type" value="Genomic_DNA"/>
</dbReference>
<dbReference type="Gene3D" id="3.40.630.30">
    <property type="match status" value="1"/>
</dbReference>
<evidence type="ECO:0000313" key="4">
    <source>
        <dbReference type="EMBL" id="OTP06699.1"/>
    </source>
</evidence>
<protein>
    <recommendedName>
        <fullName evidence="3">N-acetyltransferase domain-containing protein</fullName>
    </recommendedName>
</protein>
<name>A0A242JUW8_9ENTE</name>
<evidence type="ECO:0000313" key="6">
    <source>
        <dbReference type="Proteomes" id="UP000195141"/>
    </source>
</evidence>
<reference evidence="5" key="3">
    <citation type="submission" date="2024-03" db="EMBL/GenBank/DDBJ databases">
        <title>The Genome Sequence of Enterococcus sp. DIV0242b.</title>
        <authorList>
            <consortium name="The Broad Institute Genomics Platform"/>
            <consortium name="The Broad Institute Microbial Omics Core"/>
            <consortium name="The Broad Institute Genomic Center for Infectious Diseases"/>
            <person name="Earl A."/>
            <person name="Manson A."/>
            <person name="Gilmore M."/>
            <person name="Schwartman J."/>
            <person name="Shea T."/>
            <person name="Abouelleil A."/>
            <person name="Cao P."/>
            <person name="Chapman S."/>
            <person name="Cusick C."/>
            <person name="Young S."/>
            <person name="Neafsey D."/>
            <person name="Nusbaum C."/>
            <person name="Birren B."/>
        </authorList>
    </citation>
    <scope>NUCLEOTIDE SEQUENCE</scope>
    <source>
        <strain evidence="5">9E7_DIV0242</strain>
    </source>
</reference>
<dbReference type="PANTHER" id="PTHR43877">
    <property type="entry name" value="AMINOALKYLPHOSPHONATE N-ACETYLTRANSFERASE-RELATED-RELATED"/>
    <property type="match status" value="1"/>
</dbReference>
<evidence type="ECO:0000256" key="2">
    <source>
        <dbReference type="ARBA" id="ARBA00023315"/>
    </source>
</evidence>
<accession>A0A242JUW8</accession>
<keyword evidence="1" id="KW-0808">Transferase</keyword>
<organism evidence="4">
    <name type="scientific">Candidatus Enterococcus clewellii</name>
    <dbReference type="NCBI Taxonomy" id="1834193"/>
    <lineage>
        <taxon>Bacteria</taxon>
        <taxon>Bacillati</taxon>
        <taxon>Bacillota</taxon>
        <taxon>Bacilli</taxon>
        <taxon>Lactobacillales</taxon>
        <taxon>Enterococcaceae</taxon>
        <taxon>Enterococcus</taxon>
    </lineage>
</organism>
<dbReference type="Pfam" id="PF00583">
    <property type="entry name" value="Acetyltransf_1"/>
    <property type="match status" value="1"/>
</dbReference>
<evidence type="ECO:0000313" key="5">
    <source>
        <dbReference type="EMBL" id="WYJ88645.1"/>
    </source>
</evidence>
<dbReference type="PROSITE" id="PS51186">
    <property type="entry name" value="GNAT"/>
    <property type="match status" value="1"/>
</dbReference>
<sequence>MLDYIIRPLKKEEVYLLETFLYEAIFQRPGVEKLPEYVIHEPEIWVYIDSFGKDTDHCLVAEYRSEIVGAVWTRILGGAVSGFGHLDNQTPEFALSVLEDFRGQGIGKSLMERMVKDLKELGFSQASLAVQKDNYAVRLYQQVGFQIIDENEEEFIMLCKL</sequence>
<keyword evidence="2" id="KW-0012">Acyltransferase</keyword>
<keyword evidence="6" id="KW-1185">Reference proteome</keyword>
<reference evidence="5" key="2">
    <citation type="submission" date="2017-05" db="EMBL/GenBank/DDBJ databases">
        <authorList>
            <consortium name="The Broad Institute Genomics Platform"/>
            <consortium name="The Broad Institute Genomic Center for Infectious Diseases"/>
            <person name="Earl A."/>
            <person name="Manson A."/>
            <person name="Schwartman J."/>
            <person name="Gilmore M."/>
            <person name="Abouelleil A."/>
            <person name="Cao P."/>
            <person name="Chapman S."/>
            <person name="Cusick C."/>
            <person name="Shea T."/>
            <person name="Young S."/>
            <person name="Neafsey D."/>
            <person name="Nusbaum C."/>
            <person name="Birren B."/>
        </authorList>
    </citation>
    <scope>NUCLEOTIDE SEQUENCE</scope>
    <source>
        <strain evidence="5">9E7_DIV0242</strain>
    </source>
</reference>
<feature type="domain" description="N-acetyltransferase" evidence="3">
    <location>
        <begin position="4"/>
        <end position="161"/>
    </location>
</feature>
<gene>
    <name evidence="5" type="ORF">A5888_000364</name>
    <name evidence="4" type="ORF">A5888_004224</name>
</gene>
<dbReference type="AlphaFoldDB" id="A0A242JUW8"/>